<feature type="domain" description="AMMECR1" evidence="4">
    <location>
        <begin position="355"/>
        <end position="532"/>
    </location>
</feature>
<dbReference type="PROSITE" id="PS51112">
    <property type="entry name" value="AMMECR1"/>
    <property type="match status" value="1"/>
</dbReference>
<evidence type="ECO:0000313" key="5">
    <source>
        <dbReference type="EMBL" id="RJP70741.1"/>
    </source>
</evidence>
<accession>A0A419EZB6</accession>
<gene>
    <name evidence="5" type="primary">amrB</name>
    <name evidence="5" type="ORF">C4532_08640</name>
</gene>
<dbReference type="SUPFAM" id="SSF53213">
    <property type="entry name" value="LigB-like"/>
    <property type="match status" value="1"/>
</dbReference>
<dbReference type="PANTHER" id="PTHR11060">
    <property type="entry name" value="PROTEIN MEMO1"/>
    <property type="match status" value="1"/>
</dbReference>
<dbReference type="InterPro" id="IPR002737">
    <property type="entry name" value="MEMO1_fam"/>
</dbReference>
<dbReference type="Gene3D" id="3.40.830.10">
    <property type="entry name" value="LigB-like"/>
    <property type="match status" value="1"/>
</dbReference>
<dbReference type="Gene3D" id="3.30.700.20">
    <property type="entry name" value="Hypothetical protein ph0010, domain 1"/>
    <property type="match status" value="1"/>
</dbReference>
<evidence type="ECO:0000313" key="6">
    <source>
        <dbReference type="Proteomes" id="UP000285961"/>
    </source>
</evidence>
<dbReference type="InterPro" id="IPR027623">
    <property type="entry name" value="AmmeMemoSam_A"/>
</dbReference>
<reference evidence="5 6" key="1">
    <citation type="journal article" date="2017" name="ISME J.">
        <title>Energy and carbon metabolisms in a deep terrestrial subsurface fluid microbial community.</title>
        <authorList>
            <person name="Momper L."/>
            <person name="Jungbluth S.P."/>
            <person name="Lee M.D."/>
            <person name="Amend J.P."/>
        </authorList>
    </citation>
    <scope>NUCLEOTIDE SEQUENCE [LARGE SCALE GENOMIC DNA]</scope>
    <source>
        <strain evidence="5">SURF_17</strain>
    </source>
</reference>
<dbReference type="NCBIfam" id="TIGR00296">
    <property type="entry name" value="TIGR00296 family protein"/>
    <property type="match status" value="1"/>
</dbReference>
<evidence type="ECO:0000256" key="2">
    <source>
        <dbReference type="HAMAP-Rule" id="MF_00055"/>
    </source>
</evidence>
<evidence type="ECO:0000259" key="4">
    <source>
        <dbReference type="PROSITE" id="PS51112"/>
    </source>
</evidence>
<dbReference type="NCBIfam" id="TIGR04336">
    <property type="entry name" value="AmmeMemoSam_B"/>
    <property type="match status" value="1"/>
</dbReference>
<dbReference type="CDD" id="cd07361">
    <property type="entry name" value="MEMO_like"/>
    <property type="match status" value="1"/>
</dbReference>
<evidence type="ECO:0000256" key="1">
    <source>
        <dbReference type="ARBA" id="ARBA00006315"/>
    </source>
</evidence>
<sequence>MRRRVISVFCLALFLFAACSERGQNNARAEAQGLPGGGSDEFPSVLSPCVAGSFYPADENTLKADIARYLESAEQASVDGDVIAVIVPHAGYVYSAPVAAYAYKAIAHQAETAKQESLRKWDAVVVLAFSHRSAYPGVSVYYRGAIETPLGKVVVNEDVARLFMKDDPRFSFSQDAFAGEHSAEVQIPFIQTILPNVPVVPVVFGRQTPANIEAVANALGRVAREKRILVVATTDLSHYKPYGVAVALDRQTVERMVKGDPRRMAEYLSARYDSMCGPGPVLAVMSYAEAQGAVPLLLKYANSGDTAGSKDAVVGYAALAFVKKNAAQSQAQAAEQVSPGEQENPLSESEFLTAHDKEVLLRLARRSLETFVRDGHLLSVDPPQSERLRENGAAFVTLRKHGQLRGCIGRMDAIAPLYQTVIEMTVAAASQDHRFLPVEPDELKDIGIEISVNTPLVRVSSPDEIILGKHGVVVARGLHQGVFLPQVATETGWSKEEFLTNLCVHKAGLPSDAYKKDADLYVFSSVIFHEER</sequence>
<dbReference type="Pfam" id="PF01871">
    <property type="entry name" value="AMMECR1"/>
    <property type="match status" value="1"/>
</dbReference>
<dbReference type="NCBIfam" id="TIGR04335">
    <property type="entry name" value="AmmeMemoSam_A"/>
    <property type="match status" value="1"/>
</dbReference>
<dbReference type="PROSITE" id="PS51257">
    <property type="entry name" value="PROKAR_LIPOPROTEIN"/>
    <property type="match status" value="1"/>
</dbReference>
<dbReference type="EMBL" id="QZKI01000065">
    <property type="protein sequence ID" value="RJP70741.1"/>
    <property type="molecule type" value="Genomic_DNA"/>
</dbReference>
<dbReference type="InterPro" id="IPR036071">
    <property type="entry name" value="AMMECR1_dom_sf"/>
</dbReference>
<dbReference type="InterPro" id="IPR027485">
    <property type="entry name" value="AMMECR1_N"/>
</dbReference>
<dbReference type="Proteomes" id="UP000285961">
    <property type="component" value="Unassembled WGS sequence"/>
</dbReference>
<dbReference type="Gene3D" id="3.30.1490.150">
    <property type="entry name" value="Hypothetical protein ph0010, domain 2"/>
    <property type="match status" value="1"/>
</dbReference>
<protein>
    <recommendedName>
        <fullName evidence="2">MEMO1 family protein C4532_08640</fullName>
    </recommendedName>
</protein>
<dbReference type="PANTHER" id="PTHR11060:SF0">
    <property type="entry name" value="PROTEIN MEMO1"/>
    <property type="match status" value="1"/>
</dbReference>
<keyword evidence="3" id="KW-0732">Signal</keyword>
<dbReference type="AlphaFoldDB" id="A0A419EZB6"/>
<dbReference type="SUPFAM" id="SSF143447">
    <property type="entry name" value="AMMECR1-like"/>
    <property type="match status" value="1"/>
</dbReference>
<dbReference type="InterPro" id="IPR002733">
    <property type="entry name" value="AMMECR1_domain"/>
</dbReference>
<name>A0A419EZB6_9BACT</name>
<comment type="caution">
    <text evidence="5">The sequence shown here is derived from an EMBL/GenBank/DDBJ whole genome shotgun (WGS) entry which is preliminary data.</text>
</comment>
<dbReference type="HAMAP" id="MF_00055">
    <property type="entry name" value="MEMO1"/>
    <property type="match status" value="1"/>
</dbReference>
<dbReference type="InterPro" id="IPR023473">
    <property type="entry name" value="AMMECR1"/>
</dbReference>
<organism evidence="5 6">
    <name type="scientific">Candidatus Abyssobacteria bacterium SURF_17</name>
    <dbReference type="NCBI Taxonomy" id="2093361"/>
    <lineage>
        <taxon>Bacteria</taxon>
        <taxon>Pseudomonadati</taxon>
        <taxon>Candidatus Hydrogenedentota</taxon>
        <taxon>Candidatus Abyssobacteria</taxon>
    </lineage>
</organism>
<feature type="signal peptide" evidence="3">
    <location>
        <begin position="1"/>
        <end position="17"/>
    </location>
</feature>
<proteinExistence type="inferred from homology"/>
<dbReference type="Pfam" id="PF01875">
    <property type="entry name" value="Memo"/>
    <property type="match status" value="1"/>
</dbReference>
<evidence type="ECO:0000256" key="3">
    <source>
        <dbReference type="SAM" id="SignalP"/>
    </source>
</evidence>
<comment type="similarity">
    <text evidence="1 2">Belongs to the MEMO1 family.</text>
</comment>
<feature type="chain" id="PRO_5019218336" description="MEMO1 family protein C4532_08640" evidence="3">
    <location>
        <begin position="18"/>
        <end position="532"/>
    </location>
</feature>